<reference evidence="1" key="1">
    <citation type="submission" date="2016-07" db="EMBL/GenBank/DDBJ databases">
        <title>Microvirga ossetica sp. nov. a new species of rhizobia isolated from root nodules of the legume species Vicia alpestris Steven originated from North Ossetia region in the Caucasus.</title>
        <authorList>
            <person name="Safronova V.I."/>
            <person name="Kuznetsova I.G."/>
            <person name="Sazanova A.L."/>
            <person name="Belimov A."/>
            <person name="Andronov E."/>
            <person name="Osledkin Y.S."/>
            <person name="Onishchuk O.P."/>
            <person name="Kurchak O.N."/>
            <person name="Shaposhnikov A.I."/>
            <person name="Willems A."/>
            <person name="Tikhonovich I.A."/>
        </authorList>
    </citation>
    <scope>NUCLEOTIDE SEQUENCE [LARGE SCALE GENOMIC DNA]</scope>
    <source>
        <strain evidence="1">V5/3M</strain>
    </source>
</reference>
<dbReference type="AlphaFoldDB" id="A0A1B2EGQ9"/>
<evidence type="ECO:0000313" key="1">
    <source>
        <dbReference type="EMBL" id="ANY79156.1"/>
    </source>
</evidence>
<protein>
    <submittedName>
        <fullName evidence="1">Uncharacterized protein</fullName>
    </submittedName>
</protein>
<name>A0A1B2EGQ9_9HYPH</name>
<dbReference type="OrthoDB" id="8019751at2"/>
<organism evidence="1">
    <name type="scientific">Microvirga ossetica</name>
    <dbReference type="NCBI Taxonomy" id="1882682"/>
    <lineage>
        <taxon>Bacteria</taxon>
        <taxon>Pseudomonadati</taxon>
        <taxon>Pseudomonadota</taxon>
        <taxon>Alphaproteobacteria</taxon>
        <taxon>Hyphomicrobiales</taxon>
        <taxon>Methylobacteriaceae</taxon>
        <taxon>Microvirga</taxon>
    </lineage>
</organism>
<dbReference type="EMBL" id="CP016616">
    <property type="protein sequence ID" value="ANY79156.1"/>
    <property type="molecule type" value="Genomic_DNA"/>
</dbReference>
<dbReference type="RefSeq" id="WP_099510164.1">
    <property type="nucleotide sequence ID" value="NZ_CP016616.1"/>
</dbReference>
<accession>A0A1B2EGQ9</accession>
<gene>
    <name evidence="1" type="ORF">BB934_13810</name>
</gene>
<proteinExistence type="predicted"/>
<dbReference type="KEGG" id="moc:BB934_13810"/>
<sequence>MAEARVGVRVAEDRQSVTVEIGPVAGPSEPIALDVDQLTKIIKLLGEARARMVEGTEKQPLDGKTVETVNDPPWHIQVAQFDGSLIAFDHPSYGPLAYAIPRADVVNMVQVLSKHLQLPAGQPEKPS</sequence>